<reference evidence="1 2" key="1">
    <citation type="submission" date="2016-10" db="EMBL/GenBank/DDBJ databases">
        <authorList>
            <person name="de Groot N.N."/>
        </authorList>
    </citation>
    <scope>NUCLEOTIDE SEQUENCE [LARGE SCALE GENOMIC DNA]</scope>
    <source>
        <strain evidence="1 2">DSM 24956</strain>
    </source>
</reference>
<name>A0A1H2SHJ6_9FLAO</name>
<evidence type="ECO:0000313" key="2">
    <source>
        <dbReference type="Proteomes" id="UP000199595"/>
    </source>
</evidence>
<keyword evidence="2" id="KW-1185">Reference proteome</keyword>
<protein>
    <submittedName>
        <fullName evidence="1">Uncharacterized protein</fullName>
    </submittedName>
</protein>
<dbReference type="Proteomes" id="UP000199595">
    <property type="component" value="Unassembled WGS sequence"/>
</dbReference>
<gene>
    <name evidence="1" type="ORF">SAMN05444411_101451</name>
</gene>
<proteinExistence type="predicted"/>
<organism evidence="1 2">
    <name type="scientific">Lutibacter oricola</name>
    <dbReference type="NCBI Taxonomy" id="762486"/>
    <lineage>
        <taxon>Bacteria</taxon>
        <taxon>Pseudomonadati</taxon>
        <taxon>Bacteroidota</taxon>
        <taxon>Flavobacteriia</taxon>
        <taxon>Flavobacteriales</taxon>
        <taxon>Flavobacteriaceae</taxon>
        <taxon>Lutibacter</taxon>
    </lineage>
</organism>
<sequence>MLFFPVWVFFQSGESSYSSEFKKIEHEITVAHPGNEDNGLEQSTLVEVRNKKGMAVEFYMNVESVICVKSVCKVVPVRIFWNNLGEYQKYELDKGVTLEKYEADLFEKQDYVKLHSILSNLDSPFKNVRIDEILTVADETHNDVDAVSGATALELDEEDTVPGAALTCFTLWHWAHGDIETIIRNFTGKSLKKQVFKNYLTSIKENEQLFAIEQLLETKNYKKNLVDAVINETSKNDNLLRSTFKYINNASDKKYFQAIEKLFLKGNEKQKIIALNSLLNSKRSVSSKYLDGLSKEVLSLKTYQEISIFLRLMKAKNSNSQEVIKHTIPLLDKDLLIARSVYWFLKDKNLSDKQQKKLAVFYSKNKNQL</sequence>
<dbReference type="STRING" id="762486.SAMN05444411_101451"/>
<dbReference type="AlphaFoldDB" id="A0A1H2SHJ6"/>
<dbReference type="EMBL" id="FNNJ01000001">
    <property type="protein sequence ID" value="SDW30509.1"/>
    <property type="molecule type" value="Genomic_DNA"/>
</dbReference>
<evidence type="ECO:0000313" key="1">
    <source>
        <dbReference type="EMBL" id="SDW30509.1"/>
    </source>
</evidence>
<accession>A0A1H2SHJ6</accession>